<sequence length="111" mass="12652">MKKTILLLVILIILLVGFASAQNKIDKYCQVVVFAKARISIGDIKQLFALKDTSEYEKLKLVNRLKNTIDVLNYMSKLGWTVVNIHANGVANSVEVLYFKKQYDTTELQED</sequence>
<dbReference type="OrthoDB" id="5873496at2"/>
<keyword evidence="3" id="KW-1185">Reference proteome</keyword>
<gene>
    <name evidence="2" type="ORF">JN11_04827</name>
</gene>
<protein>
    <recommendedName>
        <fullName evidence="4">POTRA domain-containing protein</fullName>
    </recommendedName>
</protein>
<keyword evidence="1" id="KW-0732">Signal</keyword>
<evidence type="ECO:0000313" key="2">
    <source>
        <dbReference type="EMBL" id="TWI94221.1"/>
    </source>
</evidence>
<evidence type="ECO:0008006" key="4">
    <source>
        <dbReference type="Google" id="ProtNLM"/>
    </source>
</evidence>
<reference evidence="2 3" key="1">
    <citation type="submission" date="2019-07" db="EMBL/GenBank/DDBJ databases">
        <title>Genomic Encyclopedia of Archaeal and Bacterial Type Strains, Phase II (KMG-II): from individual species to whole genera.</title>
        <authorList>
            <person name="Goeker M."/>
        </authorList>
    </citation>
    <scope>NUCLEOTIDE SEQUENCE [LARGE SCALE GENOMIC DNA]</scope>
    <source>
        <strain evidence="2 3">ATCC BAA-1854</strain>
    </source>
</reference>
<name>A0A562TKZ3_9SPHI</name>
<evidence type="ECO:0000256" key="1">
    <source>
        <dbReference type="SAM" id="SignalP"/>
    </source>
</evidence>
<comment type="caution">
    <text evidence="2">The sequence shown here is derived from an EMBL/GenBank/DDBJ whole genome shotgun (WGS) entry which is preliminary data.</text>
</comment>
<evidence type="ECO:0000313" key="3">
    <source>
        <dbReference type="Proteomes" id="UP000317010"/>
    </source>
</evidence>
<dbReference type="AlphaFoldDB" id="A0A562TKZ3"/>
<feature type="signal peptide" evidence="1">
    <location>
        <begin position="1"/>
        <end position="21"/>
    </location>
</feature>
<organism evidence="2 3">
    <name type="scientific">Mucilaginibacter frigoritolerans</name>
    <dbReference type="NCBI Taxonomy" id="652788"/>
    <lineage>
        <taxon>Bacteria</taxon>
        <taxon>Pseudomonadati</taxon>
        <taxon>Bacteroidota</taxon>
        <taxon>Sphingobacteriia</taxon>
        <taxon>Sphingobacteriales</taxon>
        <taxon>Sphingobacteriaceae</taxon>
        <taxon>Mucilaginibacter</taxon>
    </lineage>
</organism>
<dbReference type="Proteomes" id="UP000317010">
    <property type="component" value="Unassembled WGS sequence"/>
</dbReference>
<dbReference type="EMBL" id="VLLI01000021">
    <property type="protein sequence ID" value="TWI94221.1"/>
    <property type="molecule type" value="Genomic_DNA"/>
</dbReference>
<feature type="chain" id="PRO_5021753089" description="POTRA domain-containing protein" evidence="1">
    <location>
        <begin position="22"/>
        <end position="111"/>
    </location>
</feature>
<proteinExistence type="predicted"/>
<dbReference type="RefSeq" id="WP_144916722.1">
    <property type="nucleotide sequence ID" value="NZ_VLLI01000021.1"/>
</dbReference>
<accession>A0A562TKZ3</accession>